<keyword evidence="3" id="KW-1185">Reference proteome</keyword>
<proteinExistence type="predicted"/>
<name>A0A1E4U031_PACTA</name>
<evidence type="ECO:0000313" key="2">
    <source>
        <dbReference type="EMBL" id="ODV97344.1"/>
    </source>
</evidence>
<sequence>MSDVNMDNKEKHIDEGDDNFTNFDAEFDLDIEDAVLENAKSISFTNVLSTGNGNDVEPTGEDLSFSEIHHSSKDEIVTDYKDLDLEFETFNGSLKDNVEYNKAPISMNVFKKNIETKNNNIFPNDRNFSIKETSTTLPSPVFKKKNIYNKKYVDTETQTLDKFENNEIFNNNLNTSYTIPQKSLPKKFVSEDLETTISDSIMSTNNTISTNNTTATPYEDAELENCLIPENEKKSTLNILKTRDNNSLNKESITRRTSLFKPVAKAEKLKIDQILSENELKIQNLNILLSKKIAKIEKIKKEIEFLNQLNSQTTDLNEMAKLKIARNLLVDSLESIDKERYETNIKLNKLINKSSMIHGGDYWIRNVS</sequence>
<dbReference type="OrthoDB" id="3993315at2759"/>
<dbReference type="EMBL" id="KV454012">
    <property type="protein sequence ID" value="ODV97344.1"/>
    <property type="molecule type" value="Genomic_DNA"/>
</dbReference>
<accession>A0A1E4U031</accession>
<protein>
    <submittedName>
        <fullName evidence="2">Uncharacterized protein</fullName>
    </submittedName>
</protein>
<gene>
    <name evidence="2" type="ORF">PACTADRAFT_49074</name>
</gene>
<evidence type="ECO:0000256" key="1">
    <source>
        <dbReference type="SAM" id="Coils"/>
    </source>
</evidence>
<keyword evidence="1" id="KW-0175">Coiled coil</keyword>
<organism evidence="2 3">
    <name type="scientific">Pachysolen tannophilus NRRL Y-2460</name>
    <dbReference type="NCBI Taxonomy" id="669874"/>
    <lineage>
        <taxon>Eukaryota</taxon>
        <taxon>Fungi</taxon>
        <taxon>Dikarya</taxon>
        <taxon>Ascomycota</taxon>
        <taxon>Saccharomycotina</taxon>
        <taxon>Pichiomycetes</taxon>
        <taxon>Pachysolenaceae</taxon>
        <taxon>Pachysolen</taxon>
    </lineage>
</organism>
<reference evidence="3" key="1">
    <citation type="submission" date="2016-05" db="EMBL/GenBank/DDBJ databases">
        <title>Comparative genomics of biotechnologically important yeasts.</title>
        <authorList>
            <consortium name="DOE Joint Genome Institute"/>
            <person name="Riley R."/>
            <person name="Haridas S."/>
            <person name="Wolfe K.H."/>
            <person name="Lopes M.R."/>
            <person name="Hittinger C.T."/>
            <person name="Goker M."/>
            <person name="Salamov A."/>
            <person name="Wisecaver J."/>
            <person name="Long T.M."/>
            <person name="Aerts A.L."/>
            <person name="Barry K."/>
            <person name="Choi C."/>
            <person name="Clum A."/>
            <person name="Coughlan A.Y."/>
            <person name="Deshpande S."/>
            <person name="Douglass A.P."/>
            <person name="Hanson S.J."/>
            <person name="Klenk H.-P."/>
            <person name="Labutti K."/>
            <person name="Lapidus A."/>
            <person name="Lindquist E."/>
            <person name="Lipzen A."/>
            <person name="Meier-Kolthoff J.P."/>
            <person name="Ohm R.A."/>
            <person name="Otillar R.P."/>
            <person name="Pangilinan J."/>
            <person name="Peng Y."/>
            <person name="Rokas A."/>
            <person name="Rosa C.A."/>
            <person name="Scheuner C."/>
            <person name="Sibirny A.A."/>
            <person name="Slot J.C."/>
            <person name="Stielow J.B."/>
            <person name="Sun H."/>
            <person name="Kurtzman C.P."/>
            <person name="Blackwell M."/>
            <person name="Grigoriev I.V."/>
            <person name="Jeffries T.W."/>
        </authorList>
    </citation>
    <scope>NUCLEOTIDE SEQUENCE [LARGE SCALE GENOMIC DNA]</scope>
    <source>
        <strain evidence="3">NRRL Y-2460</strain>
    </source>
</reference>
<dbReference type="Proteomes" id="UP000094236">
    <property type="component" value="Unassembled WGS sequence"/>
</dbReference>
<evidence type="ECO:0000313" key="3">
    <source>
        <dbReference type="Proteomes" id="UP000094236"/>
    </source>
</evidence>
<dbReference type="AlphaFoldDB" id="A0A1E4U031"/>
<feature type="coiled-coil region" evidence="1">
    <location>
        <begin position="282"/>
        <end position="316"/>
    </location>
</feature>